<keyword evidence="7" id="KW-0597">Phosphoprotein</keyword>
<keyword evidence="18" id="KW-0675">Receptor</keyword>
<dbReference type="InterPro" id="IPR008271">
    <property type="entry name" value="Ser/Thr_kinase_AS"/>
</dbReference>
<evidence type="ECO:0000256" key="14">
    <source>
        <dbReference type="ARBA" id="ARBA00022777"/>
    </source>
</evidence>
<evidence type="ECO:0000256" key="19">
    <source>
        <dbReference type="ARBA" id="ARBA00023180"/>
    </source>
</evidence>
<keyword evidence="16 23" id="KW-1133">Transmembrane helix</keyword>
<dbReference type="FunFam" id="3.80.10.10:FF:000041">
    <property type="entry name" value="LRR receptor-like serine/threonine-protein kinase ERECTA"/>
    <property type="match status" value="1"/>
</dbReference>
<evidence type="ECO:0000256" key="8">
    <source>
        <dbReference type="ARBA" id="ARBA00022614"/>
    </source>
</evidence>
<feature type="binding site" evidence="22">
    <location>
        <position position="718"/>
    </location>
    <ligand>
        <name>ATP</name>
        <dbReference type="ChEBI" id="CHEBI:30616"/>
    </ligand>
</feature>
<dbReference type="Gene3D" id="1.10.510.10">
    <property type="entry name" value="Transferase(Phosphotransferase) domain 1"/>
    <property type="match status" value="2"/>
</dbReference>
<keyword evidence="9" id="KW-0808">Transferase</keyword>
<dbReference type="PANTHER" id="PTHR27008:SF496">
    <property type="entry name" value="PROTEIN KINASE DOMAIN-CONTAINING PROTEIN"/>
    <property type="match status" value="1"/>
</dbReference>
<dbReference type="FunFam" id="1.10.510.10:FF:000358">
    <property type="entry name" value="Putative leucine-rich repeat receptor-like serine/threonine-protein kinase"/>
    <property type="match status" value="2"/>
</dbReference>
<dbReference type="Pfam" id="PF13855">
    <property type="entry name" value="LRR_8"/>
    <property type="match status" value="2"/>
</dbReference>
<evidence type="ECO:0000256" key="7">
    <source>
        <dbReference type="ARBA" id="ARBA00022553"/>
    </source>
</evidence>
<dbReference type="GO" id="GO:0005524">
    <property type="term" value="F:ATP binding"/>
    <property type="evidence" value="ECO:0007669"/>
    <property type="project" value="UniProtKB-UniRule"/>
</dbReference>
<dbReference type="InterPro" id="IPR013210">
    <property type="entry name" value="LRR_N_plant-typ"/>
</dbReference>
<dbReference type="GO" id="GO:0050832">
    <property type="term" value="P:defense response to fungus"/>
    <property type="evidence" value="ECO:0007669"/>
    <property type="project" value="UniProtKB-ARBA"/>
</dbReference>
<evidence type="ECO:0000256" key="13">
    <source>
        <dbReference type="ARBA" id="ARBA00022741"/>
    </source>
</evidence>
<evidence type="ECO:0000313" key="26">
    <source>
        <dbReference type="EMBL" id="KAG5579520.1"/>
    </source>
</evidence>
<comment type="similarity">
    <text evidence="3">Belongs to the protein kinase superfamily. Ser/Thr protein kinase family.</text>
</comment>
<feature type="signal peptide" evidence="24">
    <location>
        <begin position="1"/>
        <end position="23"/>
    </location>
</feature>
<dbReference type="InterPro" id="IPR017441">
    <property type="entry name" value="Protein_kinase_ATP_BS"/>
</dbReference>
<accession>A0A9J5WX11</accession>
<dbReference type="FunFam" id="3.80.10.10:FF:002828">
    <property type="entry name" value="Uncharacterized protein"/>
    <property type="match status" value="1"/>
</dbReference>
<keyword evidence="10 23" id="KW-0812">Transmembrane</keyword>
<keyword evidence="17 23" id="KW-0472">Membrane</keyword>
<dbReference type="PROSITE" id="PS00107">
    <property type="entry name" value="PROTEIN_KINASE_ATP"/>
    <property type="match status" value="2"/>
</dbReference>
<evidence type="ECO:0000256" key="6">
    <source>
        <dbReference type="ARBA" id="ARBA00022527"/>
    </source>
</evidence>
<feature type="transmembrane region" description="Helical" evidence="23">
    <location>
        <begin position="634"/>
        <end position="657"/>
    </location>
</feature>
<dbReference type="OrthoDB" id="676979at2759"/>
<gene>
    <name evidence="26" type="ORF">H5410_050147</name>
</gene>
<dbReference type="InterPro" id="IPR051809">
    <property type="entry name" value="Plant_receptor-like_S/T_kinase"/>
</dbReference>
<dbReference type="InterPro" id="IPR001611">
    <property type="entry name" value="Leu-rich_rpt"/>
</dbReference>
<dbReference type="Pfam" id="PF08263">
    <property type="entry name" value="LRRNT_2"/>
    <property type="match status" value="1"/>
</dbReference>
<keyword evidence="5" id="KW-1003">Cell membrane</keyword>
<dbReference type="SUPFAM" id="SSF56112">
    <property type="entry name" value="Protein kinase-like (PK-like)"/>
    <property type="match status" value="2"/>
</dbReference>
<comment type="subcellular location">
    <subcellularLocation>
        <location evidence="1">Cell membrane</location>
        <topology evidence="1">Single-pass membrane protein</topology>
    </subcellularLocation>
    <subcellularLocation>
        <location evidence="2">Membrane</location>
        <topology evidence="2">Single-pass type I membrane protein</topology>
    </subcellularLocation>
</comment>
<dbReference type="Gene3D" id="3.30.200.20">
    <property type="entry name" value="Phosphorylase Kinase, domain 1"/>
    <property type="match status" value="2"/>
</dbReference>
<dbReference type="InterPro" id="IPR032675">
    <property type="entry name" value="LRR_dom_sf"/>
</dbReference>
<protein>
    <recommendedName>
        <fullName evidence="4">non-specific serine/threonine protein kinase</fullName>
        <ecNumber evidence="4">2.7.11.1</ecNumber>
    </recommendedName>
</protein>
<dbReference type="EMBL" id="JACXVP010000010">
    <property type="protein sequence ID" value="KAG5579520.1"/>
    <property type="molecule type" value="Genomic_DNA"/>
</dbReference>
<name>A0A9J5WX11_SOLCO</name>
<dbReference type="InterPro" id="IPR000719">
    <property type="entry name" value="Prot_kinase_dom"/>
</dbReference>
<keyword evidence="14" id="KW-0418">Kinase</keyword>
<dbReference type="InterPro" id="IPR011009">
    <property type="entry name" value="Kinase-like_dom_sf"/>
</dbReference>
<reference evidence="26 27" key="1">
    <citation type="submission" date="2020-09" db="EMBL/GenBank/DDBJ databases">
        <title>De no assembly of potato wild relative species, Solanum commersonii.</title>
        <authorList>
            <person name="Cho K."/>
        </authorList>
    </citation>
    <scope>NUCLEOTIDE SEQUENCE [LARGE SCALE GENOMIC DNA]</scope>
    <source>
        <strain evidence="26">LZ3.2</strain>
        <tissue evidence="26">Leaf</tissue>
    </source>
</reference>
<feature type="binding site" evidence="22">
    <location>
        <position position="1078"/>
    </location>
    <ligand>
        <name>ATP</name>
        <dbReference type="ChEBI" id="CHEBI:30616"/>
    </ligand>
</feature>
<evidence type="ECO:0000256" key="18">
    <source>
        <dbReference type="ARBA" id="ARBA00023170"/>
    </source>
</evidence>
<dbReference type="Pfam" id="PF00069">
    <property type="entry name" value="Pkinase"/>
    <property type="match status" value="2"/>
</dbReference>
<dbReference type="Gene3D" id="3.80.10.10">
    <property type="entry name" value="Ribonuclease Inhibitor"/>
    <property type="match status" value="2"/>
</dbReference>
<evidence type="ECO:0000256" key="23">
    <source>
        <dbReference type="SAM" id="Phobius"/>
    </source>
</evidence>
<keyword evidence="19" id="KW-0325">Glycoprotein</keyword>
<dbReference type="FunFam" id="3.30.200.20:FF:000432">
    <property type="entry name" value="LRR receptor-like serine/threonine-protein kinase EFR"/>
    <property type="match status" value="2"/>
</dbReference>
<evidence type="ECO:0000256" key="5">
    <source>
        <dbReference type="ARBA" id="ARBA00022475"/>
    </source>
</evidence>
<keyword evidence="8" id="KW-0433">Leucine-rich repeat</keyword>
<dbReference type="InterPro" id="IPR003591">
    <property type="entry name" value="Leu-rich_rpt_typical-subtyp"/>
</dbReference>
<dbReference type="PROSITE" id="PS00108">
    <property type="entry name" value="PROTEIN_KINASE_ST"/>
    <property type="match status" value="2"/>
</dbReference>
<evidence type="ECO:0000256" key="3">
    <source>
        <dbReference type="ARBA" id="ARBA00008684"/>
    </source>
</evidence>
<evidence type="ECO:0000256" key="1">
    <source>
        <dbReference type="ARBA" id="ARBA00004162"/>
    </source>
</evidence>
<evidence type="ECO:0000256" key="2">
    <source>
        <dbReference type="ARBA" id="ARBA00004479"/>
    </source>
</evidence>
<dbReference type="SMART" id="SM00220">
    <property type="entry name" value="S_TKc"/>
    <property type="match status" value="2"/>
</dbReference>
<keyword evidence="12" id="KW-0677">Repeat</keyword>
<feature type="domain" description="Protein kinase" evidence="25">
    <location>
        <begin position="1049"/>
        <end position="1360"/>
    </location>
</feature>
<dbReference type="PRINTS" id="PR00019">
    <property type="entry name" value="LEURICHRPT"/>
</dbReference>
<dbReference type="PANTHER" id="PTHR27008">
    <property type="entry name" value="OS04G0122200 PROTEIN"/>
    <property type="match status" value="1"/>
</dbReference>
<dbReference type="GO" id="GO:0005886">
    <property type="term" value="C:plasma membrane"/>
    <property type="evidence" value="ECO:0007669"/>
    <property type="project" value="UniProtKB-SubCell"/>
</dbReference>
<comment type="caution">
    <text evidence="26">The sequence shown here is derived from an EMBL/GenBank/DDBJ whole genome shotgun (WGS) entry which is preliminary data.</text>
</comment>
<evidence type="ECO:0000256" key="21">
    <source>
        <dbReference type="ARBA" id="ARBA00048679"/>
    </source>
</evidence>
<dbReference type="GO" id="GO:0004674">
    <property type="term" value="F:protein serine/threonine kinase activity"/>
    <property type="evidence" value="ECO:0007669"/>
    <property type="project" value="UniProtKB-KW"/>
</dbReference>
<evidence type="ECO:0000256" key="4">
    <source>
        <dbReference type="ARBA" id="ARBA00012513"/>
    </source>
</evidence>
<evidence type="ECO:0000256" key="12">
    <source>
        <dbReference type="ARBA" id="ARBA00022737"/>
    </source>
</evidence>
<comment type="catalytic activity">
    <reaction evidence="21">
        <text>L-seryl-[protein] + ATP = O-phospho-L-seryl-[protein] + ADP + H(+)</text>
        <dbReference type="Rhea" id="RHEA:17989"/>
        <dbReference type="Rhea" id="RHEA-COMP:9863"/>
        <dbReference type="Rhea" id="RHEA-COMP:11604"/>
        <dbReference type="ChEBI" id="CHEBI:15378"/>
        <dbReference type="ChEBI" id="CHEBI:29999"/>
        <dbReference type="ChEBI" id="CHEBI:30616"/>
        <dbReference type="ChEBI" id="CHEBI:83421"/>
        <dbReference type="ChEBI" id="CHEBI:456216"/>
        <dbReference type="EC" id="2.7.11.1"/>
    </reaction>
</comment>
<dbReference type="EC" id="2.7.11.1" evidence="4"/>
<evidence type="ECO:0000259" key="25">
    <source>
        <dbReference type="PROSITE" id="PS50011"/>
    </source>
</evidence>
<dbReference type="Pfam" id="PF00560">
    <property type="entry name" value="LRR_1"/>
    <property type="match status" value="6"/>
</dbReference>
<dbReference type="SUPFAM" id="SSF52058">
    <property type="entry name" value="L domain-like"/>
    <property type="match status" value="2"/>
</dbReference>
<evidence type="ECO:0000256" key="11">
    <source>
        <dbReference type="ARBA" id="ARBA00022729"/>
    </source>
</evidence>
<dbReference type="Proteomes" id="UP000824120">
    <property type="component" value="Chromosome 10"/>
</dbReference>
<dbReference type="PROSITE" id="PS50011">
    <property type="entry name" value="PROTEIN_KINASE_DOM"/>
    <property type="match status" value="2"/>
</dbReference>
<evidence type="ECO:0000313" key="27">
    <source>
        <dbReference type="Proteomes" id="UP000824120"/>
    </source>
</evidence>
<dbReference type="FunFam" id="3.80.10.10:FF:000095">
    <property type="entry name" value="LRR receptor-like serine/threonine-protein kinase GSO1"/>
    <property type="match status" value="1"/>
</dbReference>
<evidence type="ECO:0000256" key="20">
    <source>
        <dbReference type="ARBA" id="ARBA00047899"/>
    </source>
</evidence>
<evidence type="ECO:0000256" key="9">
    <source>
        <dbReference type="ARBA" id="ARBA00022679"/>
    </source>
</evidence>
<keyword evidence="11 24" id="KW-0732">Signal</keyword>
<evidence type="ECO:0000256" key="22">
    <source>
        <dbReference type="PROSITE-ProRule" id="PRU10141"/>
    </source>
</evidence>
<keyword evidence="15 22" id="KW-0067">ATP-binding</keyword>
<feature type="transmembrane region" description="Helical" evidence="23">
    <location>
        <begin position="998"/>
        <end position="1017"/>
    </location>
</feature>
<feature type="chain" id="PRO_5039892311" description="non-specific serine/threonine protein kinase" evidence="24">
    <location>
        <begin position="24"/>
        <end position="1364"/>
    </location>
</feature>
<proteinExistence type="inferred from homology"/>
<dbReference type="CDD" id="cd14066">
    <property type="entry name" value="STKc_IRAK"/>
    <property type="match status" value="1"/>
</dbReference>
<sequence length="1364" mass="152524">MAYYLDKIFLLLFLFTLSTPSKSDNMTDIEALFAIKNEILDPFESLITWNESVPLCQWRGVVCGTRNQRVIELNLLDHKLAGVLSPFVGNLSFLIRLDIGNNTISGNIPPELGRLTRLRHLYLQNNSLHGEIPVNLSFCSNLVELWAYKNNLVGVLPRELGLLTKLKYFDFSYNKLIGEIPKSYGNFSSLLEMYLLDNDLEGKIPDEFGKLKSLEIFDADFNSLSGRIPSSLYNLTSLKVIDVSFNQLEGTLPRDLGINLPNLECLSISENQFTGSLPYSLFNLTGLAYLYVGKNDLGGRVPRFDKLHNLYILSMENNQFDHALTLMSSLTNATNLNRLYLQNNAFGGTFHEFFSNLSSNLAFVDLSSNQFSGHIPIDIGKFINLEELRLSGNQLTGIIPSTIGKLYKLRYLHLSQNRISGSIPFSIANLSLLTELNLDHNNLRGRIPSSVAKCQSLLYLNLNQNNLIGSIPKEICLISSLVVLNLSSNNLTGALPKEIESLKNLLSLDVSLNNLNGEIPSTLGSCVTIVNLTMKRNLFRGIIPSTFSSLKSLQVLDLSRNKLSGMVPKYLEGLALHFLNLSFNDFEGALPQRGIFENASVDSFVGNPRICGGVPGLKLPNCNFSHSKKMNFKLVILVILGILGLVVMVCAFFFYLFERSKRTFPSLDNNLNQLIAMSYQSILKVTNGFSTSNLIGVGSYGYVYKGILETDGKHVAIKVLNLLQYGAIKSFIAECEALRNVRHRNLVKLLTACSGVDYHGNEFKALVYEFMANGSLEDWLHPDNSRPNFQPRRLGFLQRMNIAIDVASAIHYLHNDCQISIVHCDLKPSNILLDNELVAHVGDFGLSRFLHLTDETNCRIQTSSSTFKGSIGYIAPEYGMGSEASMQGDVYSFGIVLLEMLTGKRPTDDIFGGDLSLHDFVRNAMSDGALEIVDPVLNFEEEEISRERSQIPRFMRRQKMVEGLISLFGVGIDCSMYDSSKRKNMKEVVRELCSIRDSLVGILGLVVMVCAFFFYRFGRSKRTIPSLDSNLNQLIAMSYQSILKVTNRFSTSNLIGVGSYGYVYKGILETDGKHVAIKVLNLLQYGAIKSFIAEFEALRNVRHRNLVKLLTACSGVDYRGCEFKASVYEFMANGSLEDWLHPDNSRPNVQPRRLGFLQRMNIAIDVASAIHYLHSDCQIPIVHCDLKPSNILLDNELVAHVGDFGLSRFLHLTDETNCRIQTSSSTFKGSIGYIAPEYGMGSEASMQGDVYSFGIILLEMLTGKRPTDDIFGGDLSLHDFVRNAILNGTLEIVDPVLNFEEEEISRERSQIPRFMRRQKMVEGLISLFGVGTDCSMYDSSKRKNMKEVVRELCSIRDSLVGCTI</sequence>
<organism evidence="26 27">
    <name type="scientific">Solanum commersonii</name>
    <name type="common">Commerson's wild potato</name>
    <name type="synonym">Commerson's nightshade</name>
    <dbReference type="NCBI Taxonomy" id="4109"/>
    <lineage>
        <taxon>Eukaryota</taxon>
        <taxon>Viridiplantae</taxon>
        <taxon>Streptophyta</taxon>
        <taxon>Embryophyta</taxon>
        <taxon>Tracheophyta</taxon>
        <taxon>Spermatophyta</taxon>
        <taxon>Magnoliopsida</taxon>
        <taxon>eudicotyledons</taxon>
        <taxon>Gunneridae</taxon>
        <taxon>Pentapetalae</taxon>
        <taxon>asterids</taxon>
        <taxon>lamiids</taxon>
        <taxon>Solanales</taxon>
        <taxon>Solanaceae</taxon>
        <taxon>Solanoideae</taxon>
        <taxon>Solaneae</taxon>
        <taxon>Solanum</taxon>
    </lineage>
</organism>
<dbReference type="SMART" id="SM00365">
    <property type="entry name" value="LRR_SD22"/>
    <property type="match status" value="6"/>
</dbReference>
<evidence type="ECO:0000256" key="16">
    <source>
        <dbReference type="ARBA" id="ARBA00022989"/>
    </source>
</evidence>
<evidence type="ECO:0000256" key="15">
    <source>
        <dbReference type="ARBA" id="ARBA00022840"/>
    </source>
</evidence>
<dbReference type="FunFam" id="3.80.10.10:FF:000383">
    <property type="entry name" value="Leucine-rich repeat receptor protein kinase EMS1"/>
    <property type="match status" value="1"/>
</dbReference>
<keyword evidence="6" id="KW-0723">Serine/threonine-protein kinase</keyword>
<dbReference type="FunFam" id="3.80.10.10:FF:000101">
    <property type="entry name" value="LRR receptor-like serine/threonine-protein kinase ERECTA"/>
    <property type="match status" value="1"/>
</dbReference>
<evidence type="ECO:0000256" key="17">
    <source>
        <dbReference type="ARBA" id="ARBA00023136"/>
    </source>
</evidence>
<evidence type="ECO:0000256" key="10">
    <source>
        <dbReference type="ARBA" id="ARBA00022692"/>
    </source>
</evidence>
<feature type="domain" description="Protein kinase" evidence="25">
    <location>
        <begin position="689"/>
        <end position="961"/>
    </location>
</feature>
<keyword evidence="27" id="KW-1185">Reference proteome</keyword>
<dbReference type="SMART" id="SM00369">
    <property type="entry name" value="LRR_TYP"/>
    <property type="match status" value="9"/>
</dbReference>
<keyword evidence="13 22" id="KW-0547">Nucleotide-binding</keyword>
<comment type="catalytic activity">
    <reaction evidence="20">
        <text>L-threonyl-[protein] + ATP = O-phospho-L-threonyl-[protein] + ADP + H(+)</text>
        <dbReference type="Rhea" id="RHEA:46608"/>
        <dbReference type="Rhea" id="RHEA-COMP:11060"/>
        <dbReference type="Rhea" id="RHEA-COMP:11605"/>
        <dbReference type="ChEBI" id="CHEBI:15378"/>
        <dbReference type="ChEBI" id="CHEBI:30013"/>
        <dbReference type="ChEBI" id="CHEBI:30616"/>
        <dbReference type="ChEBI" id="CHEBI:61977"/>
        <dbReference type="ChEBI" id="CHEBI:456216"/>
        <dbReference type="EC" id="2.7.11.1"/>
    </reaction>
</comment>
<evidence type="ECO:0000256" key="24">
    <source>
        <dbReference type="SAM" id="SignalP"/>
    </source>
</evidence>
<dbReference type="PROSITE" id="PS51450">
    <property type="entry name" value="LRR"/>
    <property type="match status" value="1"/>
</dbReference>